<dbReference type="AlphaFoldDB" id="A0A1X0RDV4"/>
<accession>A0A1X0RDV4</accession>
<reference evidence="2" key="1">
    <citation type="journal article" date="2016" name="Proc. Natl. Acad. Sci. U.S.A.">
        <title>Lipid metabolic changes in an early divergent fungus govern the establishment of a mutualistic symbiosis with endobacteria.</title>
        <authorList>
            <person name="Lastovetsky O.A."/>
            <person name="Gaspar M.L."/>
            <person name="Mondo S.J."/>
            <person name="LaButti K.M."/>
            <person name="Sandor L."/>
            <person name="Grigoriev I.V."/>
            <person name="Henry S.A."/>
            <person name="Pawlowska T.E."/>
        </authorList>
    </citation>
    <scope>NUCLEOTIDE SEQUENCE [LARGE SCALE GENOMIC DNA]</scope>
    <source>
        <strain evidence="2">ATCC 52814</strain>
    </source>
</reference>
<evidence type="ECO:0000256" key="1">
    <source>
        <dbReference type="SAM" id="MobiDB-lite"/>
    </source>
</evidence>
<protein>
    <submittedName>
        <fullName evidence="2">Uncharacterized protein</fullName>
    </submittedName>
</protein>
<dbReference type="Proteomes" id="UP000242414">
    <property type="component" value="Unassembled WGS sequence"/>
</dbReference>
<gene>
    <name evidence="2" type="ORF">BCV72DRAFT_221964</name>
</gene>
<dbReference type="EMBL" id="KV921868">
    <property type="protein sequence ID" value="ORE10204.1"/>
    <property type="molecule type" value="Genomic_DNA"/>
</dbReference>
<name>A0A1X0RDV4_RHIZD</name>
<proteinExistence type="predicted"/>
<sequence length="65" mass="7489">MKRKKNNDSSTPKTKRNRGKTVDCGFTSLFSQTQTSLFKDTTFEAGVMTFKKLHYLEKTRTPVLL</sequence>
<dbReference type="VEuPathDB" id="FungiDB:BCV72DRAFT_221964"/>
<feature type="region of interest" description="Disordered" evidence="1">
    <location>
        <begin position="1"/>
        <end position="20"/>
    </location>
</feature>
<organism evidence="2">
    <name type="scientific">Rhizopus microsporus var. microsporus</name>
    <dbReference type="NCBI Taxonomy" id="86635"/>
    <lineage>
        <taxon>Eukaryota</taxon>
        <taxon>Fungi</taxon>
        <taxon>Fungi incertae sedis</taxon>
        <taxon>Mucoromycota</taxon>
        <taxon>Mucoromycotina</taxon>
        <taxon>Mucoromycetes</taxon>
        <taxon>Mucorales</taxon>
        <taxon>Mucorineae</taxon>
        <taxon>Rhizopodaceae</taxon>
        <taxon>Rhizopus</taxon>
    </lineage>
</organism>
<evidence type="ECO:0000313" key="2">
    <source>
        <dbReference type="EMBL" id="ORE10204.1"/>
    </source>
</evidence>